<accession>A0A7W7G906</accession>
<proteinExistence type="predicted"/>
<gene>
    <name evidence="1" type="ORF">BJ982_001633</name>
</gene>
<dbReference type="RefSeq" id="WP_184877989.1">
    <property type="nucleotide sequence ID" value="NZ_BOOV01000009.1"/>
</dbReference>
<dbReference type="AlphaFoldDB" id="A0A7W7G906"/>
<organism evidence="1 2">
    <name type="scientific">Sphaerisporangium siamense</name>
    <dbReference type="NCBI Taxonomy" id="795645"/>
    <lineage>
        <taxon>Bacteria</taxon>
        <taxon>Bacillati</taxon>
        <taxon>Actinomycetota</taxon>
        <taxon>Actinomycetes</taxon>
        <taxon>Streptosporangiales</taxon>
        <taxon>Streptosporangiaceae</taxon>
        <taxon>Sphaerisporangium</taxon>
    </lineage>
</organism>
<dbReference type="InterPro" id="IPR056908">
    <property type="entry name" value="Gp80-like"/>
</dbReference>
<evidence type="ECO:0000313" key="1">
    <source>
        <dbReference type="EMBL" id="MBB4700089.1"/>
    </source>
</evidence>
<keyword evidence="2" id="KW-1185">Reference proteome</keyword>
<name>A0A7W7G906_9ACTN</name>
<dbReference type="EMBL" id="JACHND010000001">
    <property type="protein sequence ID" value="MBB4700089.1"/>
    <property type="molecule type" value="Genomic_DNA"/>
</dbReference>
<reference evidence="1 2" key="1">
    <citation type="submission" date="2020-08" db="EMBL/GenBank/DDBJ databases">
        <title>Sequencing the genomes of 1000 actinobacteria strains.</title>
        <authorList>
            <person name="Klenk H.-P."/>
        </authorList>
    </citation>
    <scope>NUCLEOTIDE SEQUENCE [LARGE SCALE GENOMIC DNA]</scope>
    <source>
        <strain evidence="1 2">DSM 45784</strain>
    </source>
</reference>
<protein>
    <submittedName>
        <fullName evidence="1">Uncharacterized protein</fullName>
    </submittedName>
</protein>
<dbReference type="Pfam" id="PF23140">
    <property type="entry name" value="Gp80"/>
    <property type="match status" value="1"/>
</dbReference>
<evidence type="ECO:0000313" key="2">
    <source>
        <dbReference type="Proteomes" id="UP000542210"/>
    </source>
</evidence>
<sequence>MALSPAGKNIALDALGAAADFVSLHTADPGTTGANEVTGGSYARQTKTWNAASGGNLDDSNAPSFNIPASTTISHFGLWTEATGGTFLGGGALSASESYGAAGGTYQLTDVDISLT</sequence>
<comment type="caution">
    <text evidence="1">The sequence shown here is derived from an EMBL/GenBank/DDBJ whole genome shotgun (WGS) entry which is preliminary data.</text>
</comment>
<dbReference type="Proteomes" id="UP000542210">
    <property type="component" value="Unassembled WGS sequence"/>
</dbReference>